<keyword evidence="4" id="KW-1185">Reference proteome</keyword>
<name>A0A1G6MJY8_9BACI</name>
<dbReference type="PANTHER" id="PTHR40590">
    <property type="entry name" value="CYTOPLASMIC PROTEIN-RELATED"/>
    <property type="match status" value="1"/>
</dbReference>
<protein>
    <recommendedName>
        <fullName evidence="5">TraB family protein</fullName>
    </recommendedName>
</protein>
<proteinExistence type="predicted"/>
<evidence type="ECO:0008006" key="5">
    <source>
        <dbReference type="Google" id="ProtNLM"/>
    </source>
</evidence>
<evidence type="ECO:0000256" key="2">
    <source>
        <dbReference type="SAM" id="SignalP"/>
    </source>
</evidence>
<feature type="chain" id="PRO_5017257527" description="TraB family protein" evidence="2">
    <location>
        <begin position="26"/>
        <end position="332"/>
    </location>
</feature>
<evidence type="ECO:0000256" key="1">
    <source>
        <dbReference type="SAM" id="MobiDB-lite"/>
    </source>
</evidence>
<keyword evidence="2" id="KW-0732">Signal</keyword>
<dbReference type="Proteomes" id="UP000242662">
    <property type="component" value="Unassembled WGS sequence"/>
</dbReference>
<reference evidence="4" key="1">
    <citation type="submission" date="2016-09" db="EMBL/GenBank/DDBJ databases">
        <authorList>
            <person name="Varghese N."/>
            <person name="Submissions S."/>
        </authorList>
    </citation>
    <scope>NUCLEOTIDE SEQUENCE [LARGE SCALE GENOMIC DNA]</scope>
    <source>
        <strain evidence="4">25nlg</strain>
    </source>
</reference>
<dbReference type="STRING" id="1464122.SAMN05421737_11036"/>
<sequence length="332" mass="37038">MKKKLLASAVLVCALTLGACSSDTAKEDKKDTAPEEKTEAKSKDKKEAASTDKEASSKGILYKVEKGGNTVHLFGSIHVGNEDIYPLHENVERAFDEADHLVVEIDLTELDPMEVMTVMTESGTYQDGRSLSDALGEESFQDTMDILEAYGMDQSDVETFKPWYVSQMVSELMVKKAGYSSDEGVDLYFLNRAGEDNLNIISLETFEDQMSVLSGFLTEDSQAALLEDMVNEYHNNGEKLRNLMDIWQAGDVEAFSKLRSESMNQMDSEDYQAYAKALTDDRDEEMVNKIEEFLSADEDETYFVAVGSMHLAGENSIVDLLKDRGYDVQEGI</sequence>
<dbReference type="InterPro" id="IPR047111">
    <property type="entry name" value="YbaP-like"/>
</dbReference>
<dbReference type="PROSITE" id="PS51257">
    <property type="entry name" value="PROKAR_LIPOPROTEIN"/>
    <property type="match status" value="1"/>
</dbReference>
<dbReference type="InterPro" id="IPR002816">
    <property type="entry name" value="TraB/PrgY/GumN_fam"/>
</dbReference>
<organism evidence="3 4">
    <name type="scientific">Shouchella lonarensis</name>
    <dbReference type="NCBI Taxonomy" id="1464122"/>
    <lineage>
        <taxon>Bacteria</taxon>
        <taxon>Bacillati</taxon>
        <taxon>Bacillota</taxon>
        <taxon>Bacilli</taxon>
        <taxon>Bacillales</taxon>
        <taxon>Bacillaceae</taxon>
        <taxon>Shouchella</taxon>
    </lineage>
</organism>
<accession>A0A1G6MJY8</accession>
<evidence type="ECO:0000313" key="4">
    <source>
        <dbReference type="Proteomes" id="UP000242662"/>
    </source>
</evidence>
<dbReference type="CDD" id="cd14789">
    <property type="entry name" value="Tiki"/>
    <property type="match status" value="1"/>
</dbReference>
<feature type="compositionally biased region" description="Basic and acidic residues" evidence="1">
    <location>
        <begin position="24"/>
        <end position="52"/>
    </location>
</feature>
<dbReference type="Pfam" id="PF01963">
    <property type="entry name" value="TraB_PrgY_gumN"/>
    <property type="match status" value="1"/>
</dbReference>
<dbReference type="AlphaFoldDB" id="A0A1G6MJY8"/>
<gene>
    <name evidence="3" type="ORF">SAMN05421737_11036</name>
</gene>
<dbReference type="EMBL" id="FMYM01000010">
    <property type="protein sequence ID" value="SDC55306.1"/>
    <property type="molecule type" value="Genomic_DNA"/>
</dbReference>
<dbReference type="RefSeq" id="WP_176763896.1">
    <property type="nucleotide sequence ID" value="NZ_FMYM01000010.1"/>
</dbReference>
<feature type="region of interest" description="Disordered" evidence="1">
    <location>
        <begin position="23"/>
        <end position="52"/>
    </location>
</feature>
<feature type="signal peptide" evidence="2">
    <location>
        <begin position="1"/>
        <end position="25"/>
    </location>
</feature>
<evidence type="ECO:0000313" key="3">
    <source>
        <dbReference type="EMBL" id="SDC55306.1"/>
    </source>
</evidence>
<dbReference type="PANTHER" id="PTHR40590:SF1">
    <property type="entry name" value="CYTOPLASMIC PROTEIN"/>
    <property type="match status" value="1"/>
</dbReference>